<comment type="caution">
    <text evidence="1">The sequence shown here is derived from an EMBL/GenBank/DDBJ whole genome shotgun (WGS) entry which is preliminary data.</text>
</comment>
<protein>
    <submittedName>
        <fullName evidence="1">Uncharacterized protein</fullName>
    </submittedName>
</protein>
<proteinExistence type="predicted"/>
<organism evidence="1 2">
    <name type="scientific">Clostridium rhizosphaerae</name>
    <dbReference type="NCBI Taxonomy" id="2803861"/>
    <lineage>
        <taxon>Bacteria</taxon>
        <taxon>Bacillati</taxon>
        <taxon>Bacillota</taxon>
        <taxon>Clostridia</taxon>
        <taxon>Eubacteriales</taxon>
        <taxon>Clostridiaceae</taxon>
        <taxon>Clostridium</taxon>
    </lineage>
</organism>
<gene>
    <name evidence="1" type="ORF">JK636_17130</name>
</gene>
<reference evidence="1 2" key="1">
    <citation type="submission" date="2021-01" db="EMBL/GenBank/DDBJ databases">
        <title>Genome public.</title>
        <authorList>
            <person name="Liu C."/>
            <person name="Sun Q."/>
        </authorList>
    </citation>
    <scope>NUCLEOTIDE SEQUENCE [LARGE SCALE GENOMIC DNA]</scope>
    <source>
        <strain evidence="1 2">YIM B02515</strain>
    </source>
</reference>
<dbReference type="RefSeq" id="WP_202750197.1">
    <property type="nucleotide sequence ID" value="NZ_JAESWC010000014.1"/>
</dbReference>
<evidence type="ECO:0000313" key="2">
    <source>
        <dbReference type="Proteomes" id="UP000632377"/>
    </source>
</evidence>
<accession>A0ABS1TFB8</accession>
<dbReference type="EMBL" id="JAESWC010000014">
    <property type="protein sequence ID" value="MBL4937447.1"/>
    <property type="molecule type" value="Genomic_DNA"/>
</dbReference>
<dbReference type="Proteomes" id="UP000632377">
    <property type="component" value="Unassembled WGS sequence"/>
</dbReference>
<keyword evidence="2" id="KW-1185">Reference proteome</keyword>
<name>A0ABS1TFB8_9CLOT</name>
<sequence length="53" mass="6325">MDKVIDIESLYAYKEVAKRLKENNISYNKLELLKNPELCKEIIVLMDYFDKEA</sequence>
<evidence type="ECO:0000313" key="1">
    <source>
        <dbReference type="EMBL" id="MBL4937447.1"/>
    </source>
</evidence>